<keyword evidence="1" id="KW-1277">Toxin-antitoxin system</keyword>
<accession>A0A840F9V9</accession>
<dbReference type="AlphaFoldDB" id="A0A840F9V9"/>
<dbReference type="Gene3D" id="3.30.2310.20">
    <property type="entry name" value="RelE-like"/>
    <property type="match status" value="1"/>
</dbReference>
<dbReference type="InterPro" id="IPR035093">
    <property type="entry name" value="RelE/ParE_toxin_dom_sf"/>
</dbReference>
<dbReference type="EMBL" id="JACIEV010000008">
    <property type="protein sequence ID" value="MBB4154790.1"/>
    <property type="molecule type" value="Genomic_DNA"/>
</dbReference>
<evidence type="ECO:0000256" key="1">
    <source>
        <dbReference type="ARBA" id="ARBA00022649"/>
    </source>
</evidence>
<gene>
    <name evidence="2" type="ORF">GGQ80_002706</name>
</gene>
<evidence type="ECO:0000313" key="3">
    <source>
        <dbReference type="Proteomes" id="UP000529795"/>
    </source>
</evidence>
<proteinExistence type="predicted"/>
<organism evidence="2 3">
    <name type="scientific">Sphingomonas jinjuensis</name>
    <dbReference type="NCBI Taxonomy" id="535907"/>
    <lineage>
        <taxon>Bacteria</taxon>
        <taxon>Pseudomonadati</taxon>
        <taxon>Pseudomonadota</taxon>
        <taxon>Alphaproteobacteria</taxon>
        <taxon>Sphingomonadales</taxon>
        <taxon>Sphingomonadaceae</taxon>
        <taxon>Sphingomonas</taxon>
    </lineage>
</organism>
<dbReference type="Proteomes" id="UP000529795">
    <property type="component" value="Unassembled WGS sequence"/>
</dbReference>
<protein>
    <submittedName>
        <fullName evidence="2">Toxin ParE1/3/4</fullName>
    </submittedName>
</protein>
<keyword evidence="3" id="KW-1185">Reference proteome</keyword>
<reference evidence="2 3" key="1">
    <citation type="submission" date="2020-08" db="EMBL/GenBank/DDBJ databases">
        <title>Genomic Encyclopedia of Type Strains, Phase IV (KMG-IV): sequencing the most valuable type-strain genomes for metagenomic binning, comparative biology and taxonomic classification.</title>
        <authorList>
            <person name="Goeker M."/>
        </authorList>
    </citation>
    <scope>NUCLEOTIDE SEQUENCE [LARGE SCALE GENOMIC DNA]</scope>
    <source>
        <strain evidence="2 3">YC6723</strain>
    </source>
</reference>
<evidence type="ECO:0000313" key="2">
    <source>
        <dbReference type="EMBL" id="MBB4154790.1"/>
    </source>
</evidence>
<name>A0A840F9V9_9SPHN</name>
<dbReference type="Pfam" id="PF05016">
    <property type="entry name" value="ParE_toxin"/>
    <property type="match status" value="1"/>
</dbReference>
<dbReference type="InterPro" id="IPR007712">
    <property type="entry name" value="RelE/ParE_toxin"/>
</dbReference>
<sequence>MPDVRLSTAAEQDLRDIRNFSKQRFGVAVTRTYLLGLRSIVAGLRSRPQAGIAEDDLAAGLRSIGYRSHRVYFLPGTTETLVVRILLHAQDKSRLTDV</sequence>
<comment type="caution">
    <text evidence="2">The sequence shown here is derived from an EMBL/GenBank/DDBJ whole genome shotgun (WGS) entry which is preliminary data.</text>
</comment>